<dbReference type="AlphaFoldDB" id="A0A0H4QHK4"/>
<organism evidence="2 3">
    <name type="scientific">Companilactobacillus ginsenosidimutans</name>
    <dbReference type="NCBI Taxonomy" id="1007676"/>
    <lineage>
        <taxon>Bacteria</taxon>
        <taxon>Bacillati</taxon>
        <taxon>Bacillota</taxon>
        <taxon>Bacilli</taxon>
        <taxon>Lactobacillales</taxon>
        <taxon>Lactobacillaceae</taxon>
        <taxon>Companilactobacillus</taxon>
    </lineage>
</organism>
<evidence type="ECO:0000313" key="2">
    <source>
        <dbReference type="EMBL" id="AKP67422.1"/>
    </source>
</evidence>
<feature type="domain" description="HTH cro/C1-type" evidence="1">
    <location>
        <begin position="64"/>
        <end position="95"/>
    </location>
</feature>
<evidence type="ECO:0000259" key="1">
    <source>
        <dbReference type="PROSITE" id="PS50943"/>
    </source>
</evidence>
<name>A0A0H4QHK4_9LACO</name>
<reference evidence="3" key="1">
    <citation type="submission" date="2015-07" db="EMBL/GenBank/DDBJ databases">
        <title>Lactobacillus ginsenosidimutans/EMML 3141/ whole genome sequencing.</title>
        <authorList>
            <person name="Kim M.K."/>
            <person name="Im W.-T."/>
            <person name="Srinivasan S."/>
            <person name="Lee J.-J."/>
        </authorList>
    </citation>
    <scope>NUCLEOTIDE SEQUENCE [LARGE SCALE GENOMIC DNA]</scope>
    <source>
        <strain evidence="3">EMML 3041</strain>
    </source>
</reference>
<dbReference type="InterPro" id="IPR022452">
    <property type="entry name" value="MqsA"/>
</dbReference>
<keyword evidence="3" id="KW-1185">Reference proteome</keyword>
<dbReference type="Proteomes" id="UP000036106">
    <property type="component" value="Chromosome"/>
</dbReference>
<dbReference type="InterPro" id="IPR025272">
    <property type="entry name" value="SocA_Panacea"/>
</dbReference>
<sequence>MSEHIETISQTFNVRNENITVESDAMVDDNTGKLISNIQLDDKAIQKAFDVYRDQHDILFPKQIVELRSKYGLSQRAFSKLLGIGAATIARYERGVLPTESINALLSQMREETSLESFFKNNKSRLNVSDQEHIVEVLSKSQQSELQGSLEQIYLERNGNNSANLFDGFKSFDYETFKNMVVYFIQQSDELTETRLNKLMFYSDVSYFKTNAVSISGATYFMNSLGPEMKDLQLLLLSLHDNKSIDENISAKSEEVFYTTSNIFDSRLFYQDQISTMEIQIERFKELSIHEICDYSRNEFQYLDQSSEKQISYKALIE</sequence>
<dbReference type="RefSeq" id="WP_048704733.1">
    <property type="nucleotide sequence ID" value="NZ_CP012034.1"/>
</dbReference>
<dbReference type="Pfam" id="PF13274">
    <property type="entry name" value="SocA_Panacea"/>
    <property type="match status" value="1"/>
</dbReference>
<dbReference type="KEGG" id="lgn:ABM34_07665"/>
<dbReference type="InterPro" id="IPR001387">
    <property type="entry name" value="Cro/C1-type_HTH"/>
</dbReference>
<dbReference type="SUPFAM" id="SSF47413">
    <property type="entry name" value="lambda repressor-like DNA-binding domains"/>
    <property type="match status" value="1"/>
</dbReference>
<dbReference type="Gene3D" id="1.10.260.40">
    <property type="entry name" value="lambda repressor-like DNA-binding domains"/>
    <property type="match status" value="1"/>
</dbReference>
<dbReference type="STRING" id="1007676.ABM34_07665"/>
<dbReference type="PROSITE" id="PS50943">
    <property type="entry name" value="HTH_CROC1"/>
    <property type="match status" value="1"/>
</dbReference>
<dbReference type="GO" id="GO:0003677">
    <property type="term" value="F:DNA binding"/>
    <property type="evidence" value="ECO:0007669"/>
    <property type="project" value="InterPro"/>
</dbReference>
<accession>A0A0H4QHK4</accession>
<dbReference type="Pfam" id="PF01381">
    <property type="entry name" value="HTH_3"/>
    <property type="match status" value="1"/>
</dbReference>
<dbReference type="EMBL" id="CP012034">
    <property type="protein sequence ID" value="AKP67422.1"/>
    <property type="molecule type" value="Genomic_DNA"/>
</dbReference>
<protein>
    <recommendedName>
        <fullName evidence="1">HTH cro/C1-type domain-containing protein</fullName>
    </recommendedName>
</protein>
<dbReference type="NCBIfam" id="TIGR03830">
    <property type="entry name" value="CxxCG_CxxCG_HTH"/>
    <property type="match status" value="1"/>
</dbReference>
<dbReference type="PATRIC" id="fig|1007676.4.peg.1541"/>
<proteinExistence type="predicted"/>
<dbReference type="InterPro" id="IPR010982">
    <property type="entry name" value="Lambda_DNA-bd_dom_sf"/>
</dbReference>
<evidence type="ECO:0000313" key="3">
    <source>
        <dbReference type="Proteomes" id="UP000036106"/>
    </source>
</evidence>
<dbReference type="CDD" id="cd00093">
    <property type="entry name" value="HTH_XRE"/>
    <property type="match status" value="1"/>
</dbReference>
<gene>
    <name evidence="2" type="ORF">ABM34_07665</name>
</gene>